<feature type="compositionally biased region" description="Basic and acidic residues" evidence="1">
    <location>
        <begin position="501"/>
        <end position="515"/>
    </location>
</feature>
<feature type="compositionally biased region" description="Basic and acidic residues" evidence="1">
    <location>
        <begin position="1"/>
        <end position="33"/>
    </location>
</feature>
<dbReference type="EMBL" id="JARJCM010000045">
    <property type="protein sequence ID" value="KAJ7036093.1"/>
    <property type="molecule type" value="Genomic_DNA"/>
</dbReference>
<feature type="compositionally biased region" description="Basic and acidic residues" evidence="1">
    <location>
        <begin position="463"/>
        <end position="474"/>
    </location>
</feature>
<organism evidence="2 3">
    <name type="scientific">Mycena alexandri</name>
    <dbReference type="NCBI Taxonomy" id="1745969"/>
    <lineage>
        <taxon>Eukaryota</taxon>
        <taxon>Fungi</taxon>
        <taxon>Dikarya</taxon>
        <taxon>Basidiomycota</taxon>
        <taxon>Agaricomycotina</taxon>
        <taxon>Agaricomycetes</taxon>
        <taxon>Agaricomycetidae</taxon>
        <taxon>Agaricales</taxon>
        <taxon>Marasmiineae</taxon>
        <taxon>Mycenaceae</taxon>
        <taxon>Mycena</taxon>
    </lineage>
</organism>
<evidence type="ECO:0000313" key="2">
    <source>
        <dbReference type="EMBL" id="KAJ7036093.1"/>
    </source>
</evidence>
<name>A0AAD6T1F9_9AGAR</name>
<feature type="compositionally biased region" description="Polar residues" evidence="1">
    <location>
        <begin position="658"/>
        <end position="674"/>
    </location>
</feature>
<keyword evidence="3" id="KW-1185">Reference proteome</keyword>
<feature type="compositionally biased region" description="Basic residues" evidence="1">
    <location>
        <begin position="68"/>
        <end position="84"/>
    </location>
</feature>
<feature type="compositionally biased region" description="Basic and acidic residues" evidence="1">
    <location>
        <begin position="104"/>
        <end position="113"/>
    </location>
</feature>
<feature type="region of interest" description="Disordered" evidence="1">
    <location>
        <begin position="1"/>
        <end position="132"/>
    </location>
</feature>
<evidence type="ECO:0000256" key="1">
    <source>
        <dbReference type="SAM" id="MobiDB-lite"/>
    </source>
</evidence>
<gene>
    <name evidence="2" type="ORF">C8F04DRAFT_487673</name>
</gene>
<accession>A0AAD6T1F9</accession>
<feature type="compositionally biased region" description="Basic and acidic residues" evidence="1">
    <location>
        <begin position="41"/>
        <end position="51"/>
    </location>
</feature>
<sequence length="760" mass="82449">MATEFKERERDGKERERRRERDGRERDNDDSRSHRSHRSHREREDHDDGPHRSRRDSHRSRDDADKDRRRHHSHSPPRERRHSTSSRAHDSTRPHSRESKRHSSSGDHKDDVKAPAYPPDFLRQYSPAGSIGGNDKFDVITGAEAVRFTKQFIRDQAAEGTTLPPALAAALPSTTPPSAPLPLIAKSPSATSHKSLTAHNALESRGSKRLHPVVFALPRSATNAAGGAGRKVVDFYMSWRGKTKTHPLKGPSRRANFLDTEFRRVRETLDGEWKRASRAIKGGFGGSTTSDVPLPVLMRAPTDPQPHPRLPPLLSEFAREERDGEDGPSAPPAARSVSDPFPLPSSFPINTDRPPMGTHRGSVDSLTSVTSLPYLGTVRGVPMGNRAPLRVTNPGDRMSMSSSSDSLAQMPKPKPVKGSPLRDGVAFDVPEEQVPAPSTHILQLPGRTSSDSSSGSSRKSKSRKDGKEKEKTPVDEGDQEKILIVLLDEKDGGASKNTGGRLDDDTTWHGLERRFSAPSSRKPSPPRPTHDSPWLGPLVNQNEDVTFIHTPTDHLYSDDDSDDNEDDSADWGLVPVKSLLSQMGYLAPEAAVLGRASPSPYGSYAALPGPYTTPYSSPYAMAAARQLAASYSSPYVSPAQGAGSPYNQLQLRPPSRPQTPTSYYAGGTPQQQPWMSPGGGGPVYPPANYSSPAPGPYVTPTPVYVGPYASPSPGGYTPEAAAHASPYASPAGIYDLAAGYSSPYVPPLQGARSSSGFYYN</sequence>
<proteinExistence type="predicted"/>
<dbReference type="AlphaFoldDB" id="A0AAD6T1F9"/>
<dbReference type="Proteomes" id="UP001218188">
    <property type="component" value="Unassembled WGS sequence"/>
</dbReference>
<comment type="caution">
    <text evidence="2">The sequence shown here is derived from an EMBL/GenBank/DDBJ whole genome shotgun (WGS) entry which is preliminary data.</text>
</comment>
<evidence type="ECO:0000313" key="3">
    <source>
        <dbReference type="Proteomes" id="UP001218188"/>
    </source>
</evidence>
<feature type="region of interest" description="Disordered" evidence="1">
    <location>
        <begin position="319"/>
        <end position="537"/>
    </location>
</feature>
<protein>
    <submittedName>
        <fullName evidence="2">Uncharacterized protein</fullName>
    </submittedName>
</protein>
<feature type="region of interest" description="Disordered" evidence="1">
    <location>
        <begin position="639"/>
        <end position="681"/>
    </location>
</feature>
<feature type="compositionally biased region" description="Basic and acidic residues" evidence="1">
    <location>
        <begin position="87"/>
        <end position="97"/>
    </location>
</feature>
<reference evidence="2" key="1">
    <citation type="submission" date="2023-03" db="EMBL/GenBank/DDBJ databases">
        <title>Massive genome expansion in bonnet fungi (Mycena s.s.) driven by repeated elements and novel gene families across ecological guilds.</title>
        <authorList>
            <consortium name="Lawrence Berkeley National Laboratory"/>
            <person name="Harder C.B."/>
            <person name="Miyauchi S."/>
            <person name="Viragh M."/>
            <person name="Kuo A."/>
            <person name="Thoen E."/>
            <person name="Andreopoulos B."/>
            <person name="Lu D."/>
            <person name="Skrede I."/>
            <person name="Drula E."/>
            <person name="Henrissat B."/>
            <person name="Morin E."/>
            <person name="Kohler A."/>
            <person name="Barry K."/>
            <person name="LaButti K."/>
            <person name="Morin E."/>
            <person name="Salamov A."/>
            <person name="Lipzen A."/>
            <person name="Mereny Z."/>
            <person name="Hegedus B."/>
            <person name="Baldrian P."/>
            <person name="Stursova M."/>
            <person name="Weitz H."/>
            <person name="Taylor A."/>
            <person name="Grigoriev I.V."/>
            <person name="Nagy L.G."/>
            <person name="Martin F."/>
            <person name="Kauserud H."/>
        </authorList>
    </citation>
    <scope>NUCLEOTIDE SEQUENCE</scope>
    <source>
        <strain evidence="2">CBHHK200</strain>
    </source>
</reference>